<evidence type="ECO:0000313" key="5">
    <source>
        <dbReference type="Proteomes" id="UP000017175"/>
    </source>
</evidence>
<dbReference type="PROSITE" id="PS50943">
    <property type="entry name" value="HTH_CROC1"/>
    <property type="match status" value="1"/>
</dbReference>
<dbReference type="InterPro" id="IPR013096">
    <property type="entry name" value="Cupin_2"/>
</dbReference>
<organism evidence="4 5">
    <name type="scientific">Pseudomonas fluorescens NCIMB 11764</name>
    <dbReference type="NCBI Taxonomy" id="1221522"/>
    <lineage>
        <taxon>Bacteria</taxon>
        <taxon>Pseudomonadati</taxon>
        <taxon>Pseudomonadota</taxon>
        <taxon>Gammaproteobacteria</taxon>
        <taxon>Pseudomonadales</taxon>
        <taxon>Pseudomonadaceae</taxon>
        <taxon>Pseudomonas</taxon>
    </lineage>
</organism>
<feature type="region of interest" description="Disordered" evidence="2">
    <location>
        <begin position="1"/>
        <end position="30"/>
    </location>
</feature>
<dbReference type="eggNOG" id="COG0662">
    <property type="taxonomic scope" value="Bacteria"/>
</dbReference>
<dbReference type="Gene3D" id="2.60.120.10">
    <property type="entry name" value="Jelly Rolls"/>
    <property type="match status" value="1"/>
</dbReference>
<evidence type="ECO:0000313" key="4">
    <source>
        <dbReference type="EMBL" id="AKV10029.1"/>
    </source>
</evidence>
<protein>
    <submittedName>
        <fullName evidence="4">XRE family transcriptional regulator</fullName>
    </submittedName>
</protein>
<keyword evidence="1" id="KW-0238">DNA-binding</keyword>
<dbReference type="CDD" id="cd00093">
    <property type="entry name" value="HTH_XRE"/>
    <property type="match status" value="1"/>
</dbReference>
<dbReference type="EMBL" id="CP010945">
    <property type="protein sequence ID" value="AKV10029.1"/>
    <property type="molecule type" value="Genomic_DNA"/>
</dbReference>
<dbReference type="AlphaFoldDB" id="A0A0K1QW85"/>
<dbReference type="GO" id="GO:0003700">
    <property type="term" value="F:DNA-binding transcription factor activity"/>
    <property type="evidence" value="ECO:0007669"/>
    <property type="project" value="TreeGrafter"/>
</dbReference>
<evidence type="ECO:0000256" key="2">
    <source>
        <dbReference type="SAM" id="MobiDB-lite"/>
    </source>
</evidence>
<evidence type="ECO:0000256" key="1">
    <source>
        <dbReference type="ARBA" id="ARBA00023125"/>
    </source>
</evidence>
<dbReference type="eggNOG" id="COG1476">
    <property type="taxonomic scope" value="Bacteria"/>
</dbReference>
<dbReference type="SMART" id="SM00530">
    <property type="entry name" value="HTH_XRE"/>
    <property type="match status" value="1"/>
</dbReference>
<dbReference type="GO" id="GO:0005829">
    <property type="term" value="C:cytosol"/>
    <property type="evidence" value="ECO:0007669"/>
    <property type="project" value="TreeGrafter"/>
</dbReference>
<dbReference type="InterPro" id="IPR011051">
    <property type="entry name" value="RmlC_Cupin_sf"/>
</dbReference>
<dbReference type="InterPro" id="IPR010982">
    <property type="entry name" value="Lambda_DNA-bd_dom_sf"/>
</dbReference>
<dbReference type="RefSeq" id="WP_017340017.1">
    <property type="nucleotide sequence ID" value="NZ_CP010945.1"/>
</dbReference>
<dbReference type="Pfam" id="PF01381">
    <property type="entry name" value="HTH_3"/>
    <property type="match status" value="1"/>
</dbReference>
<dbReference type="SUPFAM" id="SSF47413">
    <property type="entry name" value="lambda repressor-like DNA-binding domains"/>
    <property type="match status" value="1"/>
</dbReference>
<dbReference type="InterPro" id="IPR014710">
    <property type="entry name" value="RmlC-like_jellyroll"/>
</dbReference>
<feature type="domain" description="HTH cro/C1-type" evidence="3">
    <location>
        <begin position="34"/>
        <end position="88"/>
    </location>
</feature>
<accession>A0A0K1QW85</accession>
<reference evidence="4 5" key="1">
    <citation type="journal article" date="2012" name="J. Bacteriol.">
        <title>Draft genome sequence of the cyanide-utilizing bacterium Pseudomonas fluorescens strain NCIMB 11764.</title>
        <authorList>
            <person name="Vilo C.A."/>
            <person name="Benedik M.J."/>
            <person name="Kunz D.A."/>
            <person name="Dong Q."/>
        </authorList>
    </citation>
    <scope>NUCLEOTIDE SEQUENCE [LARGE SCALE GENOMIC DNA]</scope>
    <source>
        <strain evidence="4 5">NCIMB 11764</strain>
    </source>
</reference>
<gene>
    <name evidence="4" type="ORF">B723_27950</name>
</gene>
<dbReference type="Gene3D" id="1.10.260.40">
    <property type="entry name" value="lambda repressor-like DNA-binding domains"/>
    <property type="match status" value="1"/>
</dbReference>
<evidence type="ECO:0000259" key="3">
    <source>
        <dbReference type="PROSITE" id="PS50943"/>
    </source>
</evidence>
<dbReference type="GO" id="GO:0003677">
    <property type="term" value="F:DNA binding"/>
    <property type="evidence" value="ECO:0007669"/>
    <property type="project" value="UniProtKB-KW"/>
</dbReference>
<proteinExistence type="predicted"/>
<feature type="compositionally biased region" description="Low complexity" evidence="2">
    <location>
        <begin position="19"/>
        <end position="29"/>
    </location>
</feature>
<name>A0A0K1QW85_PSEFL</name>
<dbReference type="Pfam" id="PF07883">
    <property type="entry name" value="Cupin_2"/>
    <property type="match status" value="1"/>
</dbReference>
<dbReference type="SUPFAM" id="SSF51182">
    <property type="entry name" value="RmlC-like cupins"/>
    <property type="match status" value="1"/>
</dbReference>
<dbReference type="PANTHER" id="PTHR46797">
    <property type="entry name" value="HTH-TYPE TRANSCRIPTIONAL REGULATOR"/>
    <property type="match status" value="1"/>
</dbReference>
<dbReference type="InterPro" id="IPR050807">
    <property type="entry name" value="TransReg_Diox_bact_type"/>
</dbReference>
<dbReference type="PANTHER" id="PTHR46797:SF11">
    <property type="entry name" value="HTH-TYPE TRANSCRIPTIONAL REGULATOR PUUR"/>
    <property type="match status" value="1"/>
</dbReference>
<dbReference type="CDD" id="cd02209">
    <property type="entry name" value="cupin_XRE_C"/>
    <property type="match status" value="1"/>
</dbReference>
<dbReference type="Proteomes" id="UP000017175">
    <property type="component" value="Chromosome"/>
</dbReference>
<dbReference type="InterPro" id="IPR001387">
    <property type="entry name" value="Cro/C1-type_HTH"/>
</dbReference>
<sequence length="211" mass="23094">MIETSAISRSPHAPEEPSETSSEAQETASVGARLKALRQSRGLTIRGLAEQAGVPHATLSIIERDKSSPSVSILKRLLRPLNVTLSVFFSDSAVVDRAVFYKADELVELADGKKLSYRQVGANLTNSSMMILHERYEPGADTGQEGEELYSHEAEEGGIIIEGKLEMTVGDEVRILSVGDAYYFDSRLPHRMRNPFDEVCIVVSAVSPPTF</sequence>